<reference evidence="2" key="1">
    <citation type="journal article" date="2020" name="Fungal Divers.">
        <title>Resolving the Mortierellaceae phylogeny through synthesis of multi-gene phylogenetics and phylogenomics.</title>
        <authorList>
            <person name="Vandepol N."/>
            <person name="Liber J."/>
            <person name="Desiro A."/>
            <person name="Na H."/>
            <person name="Kennedy M."/>
            <person name="Barry K."/>
            <person name="Grigoriev I.V."/>
            <person name="Miller A.N."/>
            <person name="O'Donnell K."/>
            <person name="Stajich J.E."/>
            <person name="Bonito G."/>
        </authorList>
    </citation>
    <scope>NUCLEOTIDE SEQUENCE</scope>
    <source>
        <strain evidence="2">KOD1015</strain>
    </source>
</reference>
<dbReference type="AlphaFoldDB" id="A0A9P6FJ39"/>
<organism evidence="2 3">
    <name type="scientific">Lunasporangiospora selenospora</name>
    <dbReference type="NCBI Taxonomy" id="979761"/>
    <lineage>
        <taxon>Eukaryota</taxon>
        <taxon>Fungi</taxon>
        <taxon>Fungi incertae sedis</taxon>
        <taxon>Mucoromycota</taxon>
        <taxon>Mortierellomycotina</taxon>
        <taxon>Mortierellomycetes</taxon>
        <taxon>Mortierellales</taxon>
        <taxon>Mortierellaceae</taxon>
        <taxon>Lunasporangiospora</taxon>
    </lineage>
</organism>
<feature type="non-terminal residue" evidence="2">
    <location>
        <position position="1"/>
    </location>
</feature>
<dbReference type="EMBL" id="JAABOA010006896">
    <property type="protein sequence ID" value="KAF9553367.1"/>
    <property type="molecule type" value="Genomic_DNA"/>
</dbReference>
<gene>
    <name evidence="2" type="ORF">BGW38_009393</name>
</gene>
<feature type="region of interest" description="Disordered" evidence="1">
    <location>
        <begin position="206"/>
        <end position="232"/>
    </location>
</feature>
<feature type="region of interest" description="Disordered" evidence="1">
    <location>
        <begin position="1"/>
        <end position="20"/>
    </location>
</feature>
<sequence>APPSHRHTIGQPPIADSHSQLSLSWFKSDMHAIRRASSSAISTNSTTDIDENGSDHDSSSQDISTSPSPSNQSSRTASPSGGITPASTPQSGKRSRTSALRLSLSRLRTHKSSSSPQVALTDPGLGSSTSSTGVHAGHGSHNTSRSGHPLHPLHPLHHHHLHSPDPPRPRTSIDGGPRSAFERRLSLDQQSFLEGRRAAVAAAAAASTSTSTSVTGTTAFDPPPPTDLRKRRDRTFSFTSTLQFSTSAPKSSSSPFRLSMLYSPAPLSPSTTSSGWGSRSSHQRCNTTPSQPIAGPSSFGTSPRRSAISPSPQPVKETRTIMTAKDPATGNKMINKYMI</sequence>
<feature type="compositionally biased region" description="Low complexity" evidence="1">
    <location>
        <begin position="206"/>
        <end position="219"/>
    </location>
</feature>
<feature type="compositionally biased region" description="Low complexity" evidence="1">
    <location>
        <begin position="35"/>
        <end position="47"/>
    </location>
</feature>
<feature type="compositionally biased region" description="Low complexity" evidence="1">
    <location>
        <begin position="60"/>
        <end position="80"/>
    </location>
</feature>
<feature type="region of interest" description="Disordered" evidence="1">
    <location>
        <begin position="267"/>
        <end position="317"/>
    </location>
</feature>
<evidence type="ECO:0000256" key="1">
    <source>
        <dbReference type="SAM" id="MobiDB-lite"/>
    </source>
</evidence>
<feature type="compositionally biased region" description="Low complexity" evidence="1">
    <location>
        <begin position="267"/>
        <end position="280"/>
    </location>
</feature>
<evidence type="ECO:0000313" key="2">
    <source>
        <dbReference type="EMBL" id="KAF9553367.1"/>
    </source>
</evidence>
<comment type="caution">
    <text evidence="2">The sequence shown here is derived from an EMBL/GenBank/DDBJ whole genome shotgun (WGS) entry which is preliminary data.</text>
</comment>
<accession>A0A9P6FJ39</accession>
<feature type="non-terminal residue" evidence="2">
    <location>
        <position position="339"/>
    </location>
</feature>
<keyword evidence="3" id="KW-1185">Reference proteome</keyword>
<feature type="compositionally biased region" description="Polar residues" evidence="1">
    <location>
        <begin position="298"/>
        <end position="310"/>
    </location>
</feature>
<proteinExistence type="predicted"/>
<feature type="compositionally biased region" description="Low complexity" evidence="1">
    <location>
        <begin position="97"/>
        <end position="106"/>
    </location>
</feature>
<feature type="region of interest" description="Disordered" evidence="1">
    <location>
        <begin position="35"/>
        <end position="178"/>
    </location>
</feature>
<name>A0A9P6FJ39_9FUNG</name>
<dbReference type="Proteomes" id="UP000780801">
    <property type="component" value="Unassembled WGS sequence"/>
</dbReference>
<protein>
    <submittedName>
        <fullName evidence="2">Uncharacterized protein</fullName>
    </submittedName>
</protein>
<evidence type="ECO:0000313" key="3">
    <source>
        <dbReference type="Proteomes" id="UP000780801"/>
    </source>
</evidence>